<gene>
    <name evidence="2" type="ORF">F3059_11175</name>
</gene>
<proteinExistence type="predicted"/>
<keyword evidence="1" id="KW-1133">Transmembrane helix</keyword>
<accession>A0A6N6M281</accession>
<evidence type="ECO:0000313" key="2">
    <source>
        <dbReference type="EMBL" id="KAB1063197.1"/>
    </source>
</evidence>
<evidence type="ECO:0000313" key="3">
    <source>
        <dbReference type="Proteomes" id="UP000435357"/>
    </source>
</evidence>
<dbReference type="Proteomes" id="UP000435357">
    <property type="component" value="Unassembled WGS sequence"/>
</dbReference>
<keyword evidence="1" id="KW-0812">Transmembrane</keyword>
<sequence>MTWNELIYGIGDLVTLTFELLKAGNNYVNWFFIVLIAVVLTGWVVMQQKYNKEAKQNGTLM</sequence>
<evidence type="ECO:0000256" key="1">
    <source>
        <dbReference type="SAM" id="Phobius"/>
    </source>
</evidence>
<name>A0A6N6M281_9FLAO</name>
<organism evidence="2 3">
    <name type="scientific">Salibacter halophilus</name>
    <dbReference type="NCBI Taxonomy" id="1803916"/>
    <lineage>
        <taxon>Bacteria</taxon>
        <taxon>Pseudomonadati</taxon>
        <taxon>Bacteroidota</taxon>
        <taxon>Flavobacteriia</taxon>
        <taxon>Flavobacteriales</taxon>
        <taxon>Salibacteraceae</taxon>
        <taxon>Salibacter</taxon>
    </lineage>
</organism>
<dbReference type="RefSeq" id="WP_151169259.1">
    <property type="nucleotide sequence ID" value="NZ_WACR01000009.1"/>
</dbReference>
<keyword evidence="1" id="KW-0472">Membrane</keyword>
<protein>
    <submittedName>
        <fullName evidence="2">Uncharacterized protein</fullName>
    </submittedName>
</protein>
<dbReference type="AlphaFoldDB" id="A0A6N6M281"/>
<dbReference type="EMBL" id="WACR01000009">
    <property type="protein sequence ID" value="KAB1063197.1"/>
    <property type="molecule type" value="Genomic_DNA"/>
</dbReference>
<reference evidence="2 3" key="1">
    <citation type="submission" date="2019-09" db="EMBL/GenBank/DDBJ databases">
        <title>Genomes of Cryomorphaceae.</title>
        <authorList>
            <person name="Bowman J.P."/>
        </authorList>
    </citation>
    <scope>NUCLEOTIDE SEQUENCE [LARGE SCALE GENOMIC DNA]</scope>
    <source>
        <strain evidence="2 3">KCTC 52047</strain>
    </source>
</reference>
<feature type="transmembrane region" description="Helical" evidence="1">
    <location>
        <begin position="27"/>
        <end position="46"/>
    </location>
</feature>
<comment type="caution">
    <text evidence="2">The sequence shown here is derived from an EMBL/GenBank/DDBJ whole genome shotgun (WGS) entry which is preliminary data.</text>
</comment>
<keyword evidence="3" id="KW-1185">Reference proteome</keyword>